<proteinExistence type="predicted"/>
<organism evidence="9 10">
    <name type="scientific">candidate division WOR-3 bacterium 4484_18</name>
    <dbReference type="NCBI Taxonomy" id="2020626"/>
    <lineage>
        <taxon>Bacteria</taxon>
        <taxon>Bacteria division WOR-3</taxon>
    </lineage>
</organism>
<dbReference type="InterPro" id="IPR004821">
    <property type="entry name" value="Cyt_trans-like"/>
</dbReference>
<dbReference type="Gene3D" id="3.40.50.620">
    <property type="entry name" value="HUPs"/>
    <property type="match status" value="1"/>
</dbReference>
<keyword evidence="4" id="KW-0547">Nucleotide-binding</keyword>
<keyword evidence="5" id="KW-0067">ATP-binding</keyword>
<dbReference type="GO" id="GO:0016773">
    <property type="term" value="F:phosphotransferase activity, alcohol group as acceptor"/>
    <property type="evidence" value="ECO:0007669"/>
    <property type="project" value="InterPro"/>
</dbReference>
<dbReference type="NCBIfam" id="TIGR00125">
    <property type="entry name" value="cyt_tran_rel"/>
    <property type="match status" value="1"/>
</dbReference>
<evidence type="ECO:0000259" key="8">
    <source>
        <dbReference type="Pfam" id="PF01467"/>
    </source>
</evidence>
<name>A0A257LTM4_UNCW3</name>
<evidence type="ECO:0000313" key="9">
    <source>
        <dbReference type="EMBL" id="OYV02997.1"/>
    </source>
</evidence>
<accession>A0A257LTM4</accession>
<evidence type="ECO:0000313" key="10">
    <source>
        <dbReference type="Proteomes" id="UP000216312"/>
    </source>
</evidence>
<dbReference type="NCBIfam" id="TIGR02199">
    <property type="entry name" value="rfaE_dom_II"/>
    <property type="match status" value="1"/>
</dbReference>
<evidence type="ECO:0000256" key="5">
    <source>
        <dbReference type="ARBA" id="ARBA00022840"/>
    </source>
</evidence>
<dbReference type="GO" id="GO:0016779">
    <property type="term" value="F:nucleotidyltransferase activity"/>
    <property type="evidence" value="ECO:0007669"/>
    <property type="project" value="UniProtKB-KW"/>
</dbReference>
<dbReference type="EC" id="2.7.7.70" evidence="1"/>
<gene>
    <name evidence="9" type="primary">rfaE2</name>
    <name evidence="9" type="ORF">CGW93_02925</name>
</gene>
<feature type="domain" description="Cytidyltransferase-like" evidence="8">
    <location>
        <begin position="25"/>
        <end position="149"/>
    </location>
</feature>
<comment type="caution">
    <text evidence="9">The sequence shown here is derived from an EMBL/GenBank/DDBJ whole genome shotgun (WGS) entry which is preliminary data.</text>
</comment>
<evidence type="ECO:0000256" key="6">
    <source>
        <dbReference type="ARBA" id="ARBA00023277"/>
    </source>
</evidence>
<evidence type="ECO:0000256" key="3">
    <source>
        <dbReference type="ARBA" id="ARBA00022695"/>
    </source>
</evidence>
<dbReference type="EMBL" id="NMUJ01000029">
    <property type="protein sequence ID" value="OYV02997.1"/>
    <property type="molecule type" value="Genomic_DNA"/>
</dbReference>
<keyword evidence="3 9" id="KW-0548">Nucleotidyltransferase</keyword>
<dbReference type="InterPro" id="IPR014729">
    <property type="entry name" value="Rossmann-like_a/b/a_fold"/>
</dbReference>
<dbReference type="SUPFAM" id="SSF52374">
    <property type="entry name" value="Nucleotidylyl transferase"/>
    <property type="match status" value="1"/>
</dbReference>
<reference evidence="10" key="1">
    <citation type="submission" date="2017-07" db="EMBL/GenBank/DDBJ databases">
        <title>Novel pathways for hydrocarbon cycling and metabolic interdependencies in hydrothermal sediment communities.</title>
        <authorList>
            <person name="Dombrowski N."/>
            <person name="Seitz K."/>
            <person name="Teske A."/>
            <person name="Baker B."/>
        </authorList>
    </citation>
    <scope>NUCLEOTIDE SEQUENCE [LARGE SCALE GENOMIC DNA]</scope>
</reference>
<keyword evidence="2 9" id="KW-0808">Transferase</keyword>
<dbReference type="GO" id="GO:0005975">
    <property type="term" value="P:carbohydrate metabolic process"/>
    <property type="evidence" value="ECO:0007669"/>
    <property type="project" value="InterPro"/>
</dbReference>
<evidence type="ECO:0000256" key="4">
    <source>
        <dbReference type="ARBA" id="ARBA00022741"/>
    </source>
</evidence>
<keyword evidence="6" id="KW-0119">Carbohydrate metabolism</keyword>
<evidence type="ECO:0000256" key="7">
    <source>
        <dbReference type="ARBA" id="ARBA00047428"/>
    </source>
</evidence>
<comment type="catalytic activity">
    <reaction evidence="7">
        <text>D-glycero-beta-D-manno-heptose 1-phosphate + ATP + H(+) = ADP-D-glycero-beta-D-manno-heptose + diphosphate</text>
        <dbReference type="Rhea" id="RHEA:27465"/>
        <dbReference type="ChEBI" id="CHEBI:15378"/>
        <dbReference type="ChEBI" id="CHEBI:30616"/>
        <dbReference type="ChEBI" id="CHEBI:33019"/>
        <dbReference type="ChEBI" id="CHEBI:59967"/>
        <dbReference type="ChEBI" id="CHEBI:61593"/>
        <dbReference type="EC" id="2.7.7.70"/>
    </reaction>
</comment>
<evidence type="ECO:0000256" key="1">
    <source>
        <dbReference type="ARBA" id="ARBA00012519"/>
    </source>
</evidence>
<dbReference type="Pfam" id="PF01467">
    <property type="entry name" value="CTP_transf_like"/>
    <property type="match status" value="1"/>
</dbReference>
<dbReference type="Proteomes" id="UP000216312">
    <property type="component" value="Unassembled WGS sequence"/>
</dbReference>
<dbReference type="GO" id="GO:0005524">
    <property type="term" value="F:ATP binding"/>
    <property type="evidence" value="ECO:0007669"/>
    <property type="project" value="UniProtKB-KW"/>
</dbReference>
<dbReference type="PANTHER" id="PTHR43793:SF2">
    <property type="entry name" value="BIFUNCTIONAL PROTEIN HLDE"/>
    <property type="match status" value="1"/>
</dbReference>
<dbReference type="InterPro" id="IPR011914">
    <property type="entry name" value="RfaE_dom_II"/>
</dbReference>
<dbReference type="InterPro" id="IPR050385">
    <property type="entry name" value="Archaeal_FAD_synthase"/>
</dbReference>
<dbReference type="PANTHER" id="PTHR43793">
    <property type="entry name" value="FAD SYNTHASE"/>
    <property type="match status" value="1"/>
</dbReference>
<evidence type="ECO:0000256" key="2">
    <source>
        <dbReference type="ARBA" id="ARBA00022679"/>
    </source>
</evidence>
<dbReference type="AlphaFoldDB" id="A0A257LTM4"/>
<protein>
    <recommendedName>
        <fullName evidence="1">D-glycero-beta-D-manno-heptose 1-phosphate adenylyltransferase</fullName>
        <ecNumber evidence="1">2.7.7.70</ecNumber>
    </recommendedName>
</protein>
<sequence>MIISDRNVLVKLIQQLRATGNRIVFTNGCFDILHKGHVEYLRQAKHYGDILIVGINSDTSVRKIKGEPRPVMPLESRLAVVDALKFVDIVVPFDEYTPVELIKLIKPDVHVKGGDYHEDELPETPIVKQFGGKVVIVPLVEGYSTTSIIDEIRRPYGVNCR</sequence>